<dbReference type="EC" id="5.4.99.-" evidence="3"/>
<dbReference type="PANTHER" id="PTHR21600:SF88">
    <property type="entry name" value="RNA PSEUDOURIDINE SYNTHASE 5"/>
    <property type="match status" value="1"/>
</dbReference>
<evidence type="ECO:0000313" key="5">
    <source>
        <dbReference type="EMBL" id="KKI99873.1"/>
    </source>
</evidence>
<dbReference type="InterPro" id="IPR050188">
    <property type="entry name" value="RluA_PseudoU_synthase"/>
</dbReference>
<dbReference type="GO" id="GO:0003723">
    <property type="term" value="F:RNA binding"/>
    <property type="evidence" value="ECO:0007669"/>
    <property type="project" value="InterPro"/>
</dbReference>
<dbReference type="Proteomes" id="UP000034681">
    <property type="component" value="Unassembled WGS sequence"/>
</dbReference>
<feature type="domain" description="Pseudouridine synthase RsuA/RluA-like" evidence="4">
    <location>
        <begin position="90"/>
        <end position="244"/>
    </location>
</feature>
<dbReference type="PROSITE" id="PS01129">
    <property type="entry name" value="PSI_RLU"/>
    <property type="match status" value="1"/>
</dbReference>
<dbReference type="Pfam" id="PF00849">
    <property type="entry name" value="PseudoU_synth_2"/>
    <property type="match status" value="1"/>
</dbReference>
<dbReference type="GO" id="GO:0000455">
    <property type="term" value="P:enzyme-directed rRNA pseudouridine synthesis"/>
    <property type="evidence" value="ECO:0007669"/>
    <property type="project" value="TreeGrafter"/>
</dbReference>
<evidence type="ECO:0000256" key="2">
    <source>
        <dbReference type="ARBA" id="ARBA00010876"/>
    </source>
</evidence>
<sequence length="307" mass="34390">MALNQGWTYQEQVKPAAAGMTLWNYYCHHYHHSTPEQWHDRIVSGQIHLDHCPSSPETPLRSGQTLTYHRPPWLEPEVPLDVEIVHQDPDFWIVAKPSGLPVLPGGPFLDHTLLHQLRRLYPQDTPVPIHRLGRGTSGLMVLARSPLARSHFSEALRQHRITKIYRALVVAGPGSVQILPDRFTCTQPIGPVPHPSLGTVHSASPQGRPAHSDGWVLRRQGDRTLVEVQIHTGRPHQIRIHLASLGYPLLGDPLYGVGGVPVTVLPGERMPVPGDGGYWLHAHRLGFEHPRSSHWQEWVCAPPEPLQ</sequence>
<gene>
    <name evidence="5" type="ORF">PROH_08590</name>
</gene>
<keyword evidence="6" id="KW-1185">Reference proteome</keyword>
<comment type="catalytic activity">
    <reaction evidence="1 3">
        <text>a uridine in RNA = a pseudouridine in RNA</text>
        <dbReference type="Rhea" id="RHEA:48348"/>
        <dbReference type="Rhea" id="RHEA-COMP:12068"/>
        <dbReference type="Rhea" id="RHEA-COMP:12069"/>
        <dbReference type="ChEBI" id="CHEBI:65314"/>
        <dbReference type="ChEBI" id="CHEBI:65315"/>
    </reaction>
</comment>
<dbReference type="GO" id="GO:0140098">
    <property type="term" value="F:catalytic activity, acting on RNA"/>
    <property type="evidence" value="ECO:0007669"/>
    <property type="project" value="UniProtKB-ARBA"/>
</dbReference>
<dbReference type="NCBIfam" id="TIGR00005">
    <property type="entry name" value="rluA_subfam"/>
    <property type="match status" value="1"/>
</dbReference>
<accession>A0A0M2PYW8</accession>
<dbReference type="AlphaFoldDB" id="A0A0M2PYW8"/>
<dbReference type="InterPro" id="IPR006225">
    <property type="entry name" value="PsdUridine_synth_RluC/D"/>
</dbReference>
<evidence type="ECO:0000313" key="6">
    <source>
        <dbReference type="Proteomes" id="UP000034681"/>
    </source>
</evidence>
<dbReference type="InterPro" id="IPR006145">
    <property type="entry name" value="PsdUridine_synth_RsuA/RluA"/>
</dbReference>
<dbReference type="RefSeq" id="WP_017711187.1">
    <property type="nucleotide sequence ID" value="NZ_KB235933.1"/>
</dbReference>
<name>A0A0M2PYW8_PROHO</name>
<evidence type="ECO:0000259" key="4">
    <source>
        <dbReference type="Pfam" id="PF00849"/>
    </source>
</evidence>
<comment type="similarity">
    <text evidence="2 3">Belongs to the pseudouridine synthase RluA family.</text>
</comment>
<reference evidence="5" key="1">
    <citation type="submission" date="2012-04" db="EMBL/GenBank/DDBJ databases">
        <authorList>
            <person name="Borisov I.G."/>
            <person name="Ivanikova N.V."/>
            <person name="Pinevich A.V."/>
        </authorList>
    </citation>
    <scope>NUCLEOTIDE SEQUENCE</scope>
    <source>
        <strain evidence="5">CALU 1027</strain>
    </source>
</reference>
<dbReference type="eggNOG" id="COG0564">
    <property type="taxonomic scope" value="Bacteria"/>
</dbReference>
<dbReference type="CDD" id="cd02869">
    <property type="entry name" value="PseudoU_synth_RluA_like"/>
    <property type="match status" value="1"/>
</dbReference>
<keyword evidence="3" id="KW-0413">Isomerase</keyword>
<evidence type="ECO:0000256" key="3">
    <source>
        <dbReference type="RuleBase" id="RU362028"/>
    </source>
</evidence>
<comment type="function">
    <text evidence="3">Responsible for synthesis of pseudouridine from uracil.</text>
</comment>
<dbReference type="OrthoDB" id="9807829at2"/>
<comment type="caution">
    <text evidence="5">The sequence shown here is derived from an EMBL/GenBank/DDBJ whole genome shotgun (WGS) entry which is preliminary data.</text>
</comment>
<dbReference type="PANTHER" id="PTHR21600">
    <property type="entry name" value="MITOCHONDRIAL RNA PSEUDOURIDINE SYNTHASE"/>
    <property type="match status" value="1"/>
</dbReference>
<proteinExistence type="inferred from homology"/>
<dbReference type="STRING" id="317619.GCA_000332315_00519"/>
<protein>
    <recommendedName>
        <fullName evidence="3">Pseudouridine synthase</fullName>
        <ecNumber evidence="3">5.4.99.-</ecNumber>
    </recommendedName>
</protein>
<evidence type="ECO:0000256" key="1">
    <source>
        <dbReference type="ARBA" id="ARBA00000073"/>
    </source>
</evidence>
<dbReference type="InterPro" id="IPR020103">
    <property type="entry name" value="PsdUridine_synth_cat_dom_sf"/>
</dbReference>
<dbReference type="InterPro" id="IPR006224">
    <property type="entry name" value="PsdUridine_synth_RluA-like_CS"/>
</dbReference>
<dbReference type="SUPFAM" id="SSF55120">
    <property type="entry name" value="Pseudouridine synthase"/>
    <property type="match status" value="1"/>
</dbReference>
<dbReference type="GO" id="GO:0009982">
    <property type="term" value="F:pseudouridine synthase activity"/>
    <property type="evidence" value="ECO:0007669"/>
    <property type="project" value="InterPro"/>
</dbReference>
<organism evidence="5 6">
    <name type="scientific">Prochlorothrix hollandica PCC 9006 = CALU 1027</name>
    <dbReference type="NCBI Taxonomy" id="317619"/>
    <lineage>
        <taxon>Bacteria</taxon>
        <taxon>Bacillati</taxon>
        <taxon>Cyanobacteriota</taxon>
        <taxon>Cyanophyceae</taxon>
        <taxon>Prochlorotrichales</taxon>
        <taxon>Prochlorotrichaceae</taxon>
        <taxon>Prochlorothrix</taxon>
    </lineage>
</organism>
<dbReference type="EMBL" id="AJTX02000004">
    <property type="protein sequence ID" value="KKI99873.1"/>
    <property type="molecule type" value="Genomic_DNA"/>
</dbReference>
<dbReference type="Gene3D" id="3.30.2350.10">
    <property type="entry name" value="Pseudouridine synthase"/>
    <property type="match status" value="1"/>
</dbReference>